<sequence>MKIQLENWRVINVNFSSIKGEPRENNSFDLSTGHFFPKEIKNSFGVGFEIEVKDKFFDLFVEAVFMFKLNDDITEEFKLSNFPKINAPAIAFPFLRAYVSNLTLQSGYDPVILPSINFVQFVKDKEESVKSEESAD</sequence>
<dbReference type="Gene3D" id="3.10.420.10">
    <property type="entry name" value="SecB-like"/>
    <property type="match status" value="1"/>
</dbReference>
<evidence type="ECO:0000256" key="1">
    <source>
        <dbReference type="ARBA" id="ARBA00009990"/>
    </source>
</evidence>
<keyword evidence="4" id="KW-0811">Translocation</keyword>
<name>A0ABU2KGX4_9FLAO</name>
<evidence type="ECO:0000313" key="5">
    <source>
        <dbReference type="EMBL" id="MDT0293958.1"/>
    </source>
</evidence>
<reference evidence="6" key="1">
    <citation type="submission" date="2023-07" db="EMBL/GenBank/DDBJ databases">
        <title>Isolating and identifying novel microbial strains from the Mariana Trench.</title>
        <authorList>
            <person name="Fu H."/>
        </authorList>
    </citation>
    <scope>NUCLEOTIDE SEQUENCE [LARGE SCALE GENOMIC DNA]</scope>
    <source>
        <strain evidence="6">T-y2</strain>
    </source>
</reference>
<dbReference type="Pfam" id="PF02556">
    <property type="entry name" value="SecB"/>
    <property type="match status" value="1"/>
</dbReference>
<evidence type="ECO:0000256" key="3">
    <source>
        <dbReference type="ARBA" id="ARBA00022927"/>
    </source>
</evidence>
<evidence type="ECO:0000313" key="6">
    <source>
        <dbReference type="Proteomes" id="UP001182991"/>
    </source>
</evidence>
<evidence type="ECO:0000256" key="2">
    <source>
        <dbReference type="ARBA" id="ARBA00022448"/>
    </source>
</evidence>
<proteinExistence type="inferred from homology"/>
<dbReference type="Proteomes" id="UP001182991">
    <property type="component" value="Unassembled WGS sequence"/>
</dbReference>
<dbReference type="EMBL" id="JAVRBG010000003">
    <property type="protein sequence ID" value="MDT0293958.1"/>
    <property type="molecule type" value="Genomic_DNA"/>
</dbReference>
<dbReference type="InterPro" id="IPR035958">
    <property type="entry name" value="SecB-like_sf"/>
</dbReference>
<dbReference type="RefSeq" id="WP_311400906.1">
    <property type="nucleotide sequence ID" value="NZ_JAVRBG010000003.1"/>
</dbReference>
<organism evidence="5 6">
    <name type="scientific">Mesonia ostreae</name>
    <dbReference type="NCBI Taxonomy" id="861110"/>
    <lineage>
        <taxon>Bacteria</taxon>
        <taxon>Pseudomonadati</taxon>
        <taxon>Bacteroidota</taxon>
        <taxon>Flavobacteriia</taxon>
        <taxon>Flavobacteriales</taxon>
        <taxon>Flavobacteriaceae</taxon>
        <taxon>Mesonia</taxon>
    </lineage>
</organism>
<dbReference type="SUPFAM" id="SSF54611">
    <property type="entry name" value="SecB-like"/>
    <property type="match status" value="1"/>
</dbReference>
<keyword evidence="6" id="KW-1185">Reference proteome</keyword>
<dbReference type="InterPro" id="IPR003708">
    <property type="entry name" value="SecB"/>
</dbReference>
<gene>
    <name evidence="5" type="ORF">RLT85_04865</name>
</gene>
<accession>A0ABU2KGX4</accession>
<comment type="similarity">
    <text evidence="1">Belongs to the SecB family.</text>
</comment>
<keyword evidence="2" id="KW-0813">Transport</keyword>
<comment type="caution">
    <text evidence="5">The sequence shown here is derived from an EMBL/GenBank/DDBJ whole genome shotgun (WGS) entry which is preliminary data.</text>
</comment>
<keyword evidence="3" id="KW-0653">Protein transport</keyword>
<evidence type="ECO:0000256" key="4">
    <source>
        <dbReference type="ARBA" id="ARBA00023010"/>
    </source>
</evidence>
<protein>
    <submittedName>
        <fullName evidence="5">Protein-export chaperone SecB</fullName>
    </submittedName>
</protein>